<keyword evidence="4" id="KW-0234">DNA repair</keyword>
<evidence type="ECO:0000256" key="4">
    <source>
        <dbReference type="ARBA" id="ARBA00023204"/>
    </source>
</evidence>
<comment type="similarity">
    <text evidence="6">Belongs to the XRCC4-XLF family. XRCC4 subfamily.</text>
</comment>
<evidence type="ECO:0000256" key="2">
    <source>
        <dbReference type="ARBA" id="ARBA00022763"/>
    </source>
</evidence>
<dbReference type="InterPro" id="IPR009089">
    <property type="entry name" value="XRCC4_N_sf"/>
</dbReference>
<dbReference type="SUPFAM" id="SSF58022">
    <property type="entry name" value="XRCC4, C-terminal oligomerization domain"/>
    <property type="match status" value="1"/>
</dbReference>
<dbReference type="GO" id="GO:0006303">
    <property type="term" value="P:double-strand break repair via nonhomologous end joining"/>
    <property type="evidence" value="ECO:0007669"/>
    <property type="project" value="TreeGrafter"/>
</dbReference>
<dbReference type="GO" id="GO:0032807">
    <property type="term" value="C:DNA ligase IV complex"/>
    <property type="evidence" value="ECO:0007669"/>
    <property type="project" value="TreeGrafter"/>
</dbReference>
<dbReference type="PANTHER" id="PTHR28559:SF1">
    <property type="entry name" value="DNA REPAIR PROTEIN XRCC4"/>
    <property type="match status" value="1"/>
</dbReference>
<dbReference type="Proteomes" id="UP000504603">
    <property type="component" value="Unplaced"/>
</dbReference>
<dbReference type="GO" id="GO:0010165">
    <property type="term" value="P:response to X-ray"/>
    <property type="evidence" value="ECO:0007669"/>
    <property type="project" value="TreeGrafter"/>
</dbReference>
<proteinExistence type="inferred from homology"/>
<keyword evidence="5" id="KW-0539">Nucleus</keyword>
<dbReference type="GO" id="GO:0006310">
    <property type="term" value="P:DNA recombination"/>
    <property type="evidence" value="ECO:0007669"/>
    <property type="project" value="UniProtKB-KW"/>
</dbReference>
<dbReference type="Gene3D" id="2.170.210.10">
    <property type="entry name" value="DNA double-strand break repair and VJ recombination XRCC4, N-terminal"/>
    <property type="match status" value="1"/>
</dbReference>
<dbReference type="Gene3D" id="1.20.5.370">
    <property type="match status" value="1"/>
</dbReference>
<dbReference type="GO" id="GO:0003677">
    <property type="term" value="F:DNA binding"/>
    <property type="evidence" value="ECO:0007669"/>
    <property type="project" value="InterPro"/>
</dbReference>
<feature type="region of interest" description="Disordered" evidence="7">
    <location>
        <begin position="253"/>
        <end position="288"/>
    </location>
</feature>
<keyword evidence="9" id="KW-1185">Reference proteome</keyword>
<dbReference type="InterPro" id="IPR038051">
    <property type="entry name" value="XRCC4-like_N_sf"/>
</dbReference>
<reference evidence="10" key="1">
    <citation type="submission" date="2025-08" db="UniProtKB">
        <authorList>
            <consortium name="RefSeq"/>
        </authorList>
    </citation>
    <scope>IDENTIFICATION</scope>
    <source>
        <strain evidence="10">OHB3-1</strain>
    </source>
</reference>
<sequence>MRETRVHGTFAPSLSQNCGDGARDGNCPLGPPHPVADLCKKNNHLESKKNRYAMDAIRHTCLKLEVPSIAQSNESRSIFFVKGTWFRHRFDLSITDGLNAWTCHATEDEVRLRAEQWDQEPSDYVALAERHLGFQQPGSVYGFADAGNGDKRLSWTFDKEGMKLEWRWNCQPASDNKKTTAGILDFLMDANIRLSEEVVRKTQSFERLKVESENCLAQSEKISGEKVEFETAIYAKFLNVLNSKKAKLRAYRDQLSKQTTGSSKLKQEEEYSSDKTETFDDESDAEKN</sequence>
<name>A0A6J1CL88_MOMCH</name>
<evidence type="ECO:0000256" key="7">
    <source>
        <dbReference type="SAM" id="MobiDB-lite"/>
    </source>
</evidence>
<dbReference type="GO" id="GO:0005958">
    <property type="term" value="C:DNA-dependent protein kinase-DNA ligase 4 complex"/>
    <property type="evidence" value="ECO:0007669"/>
    <property type="project" value="TreeGrafter"/>
</dbReference>
<evidence type="ECO:0000313" key="9">
    <source>
        <dbReference type="Proteomes" id="UP000504603"/>
    </source>
</evidence>
<evidence type="ECO:0000256" key="5">
    <source>
        <dbReference type="ARBA" id="ARBA00023242"/>
    </source>
</evidence>
<dbReference type="AlphaFoldDB" id="A0A6J1CL88"/>
<comment type="subcellular location">
    <subcellularLocation>
        <location evidence="1">Nucleus</location>
    </subcellularLocation>
</comment>
<dbReference type="InterPro" id="IPR010585">
    <property type="entry name" value="DNA_repair_prot_XRCC4"/>
</dbReference>
<dbReference type="OrthoDB" id="8064436at2759"/>
<protein>
    <submittedName>
        <fullName evidence="10">DNA repair protein XRCC4-like</fullName>
    </submittedName>
</protein>
<dbReference type="GeneID" id="111012197"/>
<dbReference type="KEGG" id="mcha:111012197"/>
<dbReference type="PANTHER" id="PTHR28559">
    <property type="entry name" value="DNA REPAIR PROTEIN XRCC4"/>
    <property type="match status" value="1"/>
</dbReference>
<evidence type="ECO:0000256" key="3">
    <source>
        <dbReference type="ARBA" id="ARBA00023172"/>
    </source>
</evidence>
<dbReference type="SUPFAM" id="SSF50809">
    <property type="entry name" value="XRCC4, N-terminal domain"/>
    <property type="match status" value="1"/>
</dbReference>
<gene>
    <name evidence="10" type="primary">LOC111012197</name>
</gene>
<keyword evidence="2" id="KW-0227">DNA damage</keyword>
<organism evidence="9 10">
    <name type="scientific">Momordica charantia</name>
    <name type="common">Bitter gourd</name>
    <name type="synonym">Balsam pear</name>
    <dbReference type="NCBI Taxonomy" id="3673"/>
    <lineage>
        <taxon>Eukaryota</taxon>
        <taxon>Viridiplantae</taxon>
        <taxon>Streptophyta</taxon>
        <taxon>Embryophyta</taxon>
        <taxon>Tracheophyta</taxon>
        <taxon>Spermatophyta</taxon>
        <taxon>Magnoliopsida</taxon>
        <taxon>eudicotyledons</taxon>
        <taxon>Gunneridae</taxon>
        <taxon>Pentapetalae</taxon>
        <taxon>rosids</taxon>
        <taxon>fabids</taxon>
        <taxon>Cucurbitales</taxon>
        <taxon>Cucurbitaceae</taxon>
        <taxon>Momordiceae</taxon>
        <taxon>Momordica</taxon>
    </lineage>
</organism>
<feature type="compositionally biased region" description="Acidic residues" evidence="7">
    <location>
        <begin position="279"/>
        <end position="288"/>
    </location>
</feature>
<dbReference type="Pfam" id="PF06632">
    <property type="entry name" value="XRCC4"/>
    <property type="match status" value="1"/>
</dbReference>
<evidence type="ECO:0000256" key="1">
    <source>
        <dbReference type="ARBA" id="ARBA00004123"/>
    </source>
</evidence>
<dbReference type="RefSeq" id="XP_022141947.1">
    <property type="nucleotide sequence ID" value="XM_022286255.1"/>
</dbReference>
<evidence type="ECO:0000256" key="6">
    <source>
        <dbReference type="ARBA" id="ARBA00025728"/>
    </source>
</evidence>
<dbReference type="InterPro" id="IPR014751">
    <property type="entry name" value="XRCC4-like_C"/>
</dbReference>
<feature type="compositionally biased region" description="Basic and acidic residues" evidence="7">
    <location>
        <begin position="265"/>
        <end position="278"/>
    </location>
</feature>
<keyword evidence="3" id="KW-0233">DNA recombination</keyword>
<feature type="domain" description="XRCC4 N-terminal" evidence="8">
    <location>
        <begin position="79"/>
        <end position="173"/>
    </location>
</feature>
<accession>A0A6J1CL88</accession>
<dbReference type="InterPro" id="IPR053961">
    <property type="entry name" value="XRCC4_N"/>
</dbReference>
<evidence type="ECO:0000313" key="10">
    <source>
        <dbReference type="RefSeq" id="XP_022141947.1"/>
    </source>
</evidence>
<evidence type="ECO:0000259" key="8">
    <source>
        <dbReference type="Pfam" id="PF06632"/>
    </source>
</evidence>